<dbReference type="SUPFAM" id="SSF47459">
    <property type="entry name" value="HLH, helix-loop-helix DNA-binding domain"/>
    <property type="match status" value="1"/>
</dbReference>
<feature type="compositionally biased region" description="Low complexity" evidence="2">
    <location>
        <begin position="192"/>
        <end position="217"/>
    </location>
</feature>
<feature type="region of interest" description="Disordered" evidence="2">
    <location>
        <begin position="325"/>
        <end position="349"/>
    </location>
</feature>
<comment type="caution">
    <text evidence="4">The sequence shown here is derived from an EMBL/GenBank/DDBJ whole genome shotgun (WGS) entry which is preliminary data.</text>
</comment>
<evidence type="ECO:0000256" key="2">
    <source>
        <dbReference type="SAM" id="MobiDB-lite"/>
    </source>
</evidence>
<accession>A0A8H3AKY7</accession>
<feature type="coiled-coil region" evidence="1">
    <location>
        <begin position="144"/>
        <end position="185"/>
    </location>
</feature>
<evidence type="ECO:0000313" key="4">
    <source>
        <dbReference type="EMBL" id="CAE6435170.1"/>
    </source>
</evidence>
<feature type="region of interest" description="Disordered" evidence="2">
    <location>
        <begin position="1"/>
        <end position="97"/>
    </location>
</feature>
<proteinExistence type="predicted"/>
<sequence length="349" mass="38329">MAGFDDFTFPPPTTPWESPVASGSRPRGHSRHSSTSSVPAYVPVNTGRRGSTKDPEALQAALDRQKSRRRRTNSTASAVLPTDEDEEEIVEEGSTSVLRQRQEDARIIRCDAEQQRRNELGKGYDRLRSVLNRGDERLSKYRVVERATARVVQLRDQNERMEDELRRKQEIIRDLNRRNEQLMLDASGAAPLLASSPHSASSPSSGRPGSSSHTSVSFVGQPGTHDRSSSLPTPPHTYTGLQHTPDTAGEFGTLPTHYPSKQNPFAYNPASLEGDHPLYPAEFYAAAPHALGVPRSESPHHLHPFLGNEDQAHWSTEWNATGSGLPGTFTDMSAPSTGFTTSSSAYGHQ</sequence>
<reference evidence="4" key="1">
    <citation type="submission" date="2021-01" db="EMBL/GenBank/DDBJ databases">
        <authorList>
            <person name="Kaushik A."/>
        </authorList>
    </citation>
    <scope>NUCLEOTIDE SEQUENCE</scope>
    <source>
        <strain evidence="4">AG3-1AP</strain>
    </source>
</reference>
<dbReference type="Gene3D" id="4.10.280.10">
    <property type="entry name" value="Helix-loop-helix DNA-binding domain"/>
    <property type="match status" value="1"/>
</dbReference>
<dbReference type="Proteomes" id="UP000663831">
    <property type="component" value="Unassembled WGS sequence"/>
</dbReference>
<feature type="compositionally biased region" description="Acidic residues" evidence="2">
    <location>
        <begin position="82"/>
        <end position="91"/>
    </location>
</feature>
<dbReference type="InterPro" id="IPR011598">
    <property type="entry name" value="bHLH_dom"/>
</dbReference>
<dbReference type="InterPro" id="IPR036638">
    <property type="entry name" value="HLH_DNA-bd_sf"/>
</dbReference>
<evidence type="ECO:0000313" key="5">
    <source>
        <dbReference type="Proteomes" id="UP000663831"/>
    </source>
</evidence>
<evidence type="ECO:0000259" key="3">
    <source>
        <dbReference type="PROSITE" id="PS50888"/>
    </source>
</evidence>
<feature type="compositionally biased region" description="Polar residues" evidence="2">
    <location>
        <begin position="330"/>
        <end position="349"/>
    </location>
</feature>
<dbReference type="EMBL" id="CAJMWV010001364">
    <property type="protein sequence ID" value="CAE6435170.1"/>
    <property type="molecule type" value="Genomic_DNA"/>
</dbReference>
<keyword evidence="1" id="KW-0175">Coiled coil</keyword>
<evidence type="ECO:0000256" key="1">
    <source>
        <dbReference type="SAM" id="Coils"/>
    </source>
</evidence>
<name>A0A8H3AKY7_9AGAM</name>
<gene>
    <name evidence="4" type="ORF">RDB_LOCUS47484</name>
</gene>
<protein>
    <recommendedName>
        <fullName evidence="3">BHLH domain-containing protein</fullName>
    </recommendedName>
</protein>
<dbReference type="PROSITE" id="PS50888">
    <property type="entry name" value="BHLH"/>
    <property type="match status" value="1"/>
</dbReference>
<dbReference type="GO" id="GO:0046983">
    <property type="term" value="F:protein dimerization activity"/>
    <property type="evidence" value="ECO:0007669"/>
    <property type="project" value="InterPro"/>
</dbReference>
<feature type="region of interest" description="Disordered" evidence="2">
    <location>
        <begin position="192"/>
        <end position="269"/>
    </location>
</feature>
<feature type="domain" description="BHLH" evidence="3">
    <location>
        <begin position="104"/>
        <end position="154"/>
    </location>
</feature>
<organism evidence="4 5">
    <name type="scientific">Rhizoctonia solani</name>
    <dbReference type="NCBI Taxonomy" id="456999"/>
    <lineage>
        <taxon>Eukaryota</taxon>
        <taxon>Fungi</taxon>
        <taxon>Dikarya</taxon>
        <taxon>Basidiomycota</taxon>
        <taxon>Agaricomycotina</taxon>
        <taxon>Agaricomycetes</taxon>
        <taxon>Cantharellales</taxon>
        <taxon>Ceratobasidiaceae</taxon>
        <taxon>Rhizoctonia</taxon>
    </lineage>
</organism>
<dbReference type="AlphaFoldDB" id="A0A8H3AKY7"/>